<evidence type="ECO:0000313" key="2">
    <source>
        <dbReference type="EMBL" id="KAJ1099854.1"/>
    </source>
</evidence>
<dbReference type="EMBL" id="JANPWB010000014">
    <property type="protein sequence ID" value="KAJ1099854.1"/>
    <property type="molecule type" value="Genomic_DNA"/>
</dbReference>
<feature type="region of interest" description="Disordered" evidence="1">
    <location>
        <begin position="41"/>
        <end position="107"/>
    </location>
</feature>
<proteinExistence type="predicted"/>
<dbReference type="AlphaFoldDB" id="A0AAV7M9U3"/>
<comment type="caution">
    <text evidence="2">The sequence shown here is derived from an EMBL/GenBank/DDBJ whole genome shotgun (WGS) entry which is preliminary data.</text>
</comment>
<reference evidence="2" key="1">
    <citation type="journal article" date="2022" name="bioRxiv">
        <title>Sequencing and chromosome-scale assembly of the giantPleurodeles waltlgenome.</title>
        <authorList>
            <person name="Brown T."/>
            <person name="Elewa A."/>
            <person name="Iarovenko S."/>
            <person name="Subramanian E."/>
            <person name="Araus A.J."/>
            <person name="Petzold A."/>
            <person name="Susuki M."/>
            <person name="Suzuki K.-i.T."/>
            <person name="Hayashi T."/>
            <person name="Toyoda A."/>
            <person name="Oliveira C."/>
            <person name="Osipova E."/>
            <person name="Leigh N.D."/>
            <person name="Simon A."/>
            <person name="Yun M.H."/>
        </authorList>
    </citation>
    <scope>NUCLEOTIDE SEQUENCE</scope>
    <source>
        <strain evidence="2">20211129_DDA</strain>
        <tissue evidence="2">Liver</tissue>
    </source>
</reference>
<evidence type="ECO:0000313" key="3">
    <source>
        <dbReference type="Proteomes" id="UP001066276"/>
    </source>
</evidence>
<evidence type="ECO:0000256" key="1">
    <source>
        <dbReference type="SAM" id="MobiDB-lite"/>
    </source>
</evidence>
<name>A0AAV7M9U3_PLEWA</name>
<organism evidence="2 3">
    <name type="scientific">Pleurodeles waltl</name>
    <name type="common">Iberian ribbed newt</name>
    <dbReference type="NCBI Taxonomy" id="8319"/>
    <lineage>
        <taxon>Eukaryota</taxon>
        <taxon>Metazoa</taxon>
        <taxon>Chordata</taxon>
        <taxon>Craniata</taxon>
        <taxon>Vertebrata</taxon>
        <taxon>Euteleostomi</taxon>
        <taxon>Amphibia</taxon>
        <taxon>Batrachia</taxon>
        <taxon>Caudata</taxon>
        <taxon>Salamandroidea</taxon>
        <taxon>Salamandridae</taxon>
        <taxon>Pleurodelinae</taxon>
        <taxon>Pleurodeles</taxon>
    </lineage>
</organism>
<feature type="compositionally biased region" description="Basic and acidic residues" evidence="1">
    <location>
        <begin position="74"/>
        <end position="84"/>
    </location>
</feature>
<protein>
    <submittedName>
        <fullName evidence="2">Uncharacterized protein</fullName>
    </submittedName>
</protein>
<gene>
    <name evidence="2" type="ORF">NDU88_004949</name>
</gene>
<accession>A0AAV7M9U3</accession>
<keyword evidence="3" id="KW-1185">Reference proteome</keyword>
<sequence>MPPGGSRSPAEPTGAASRCASVLVPGATVLAAARLRISPVPHPRAGASAISQFPGLTRSGPRAPIFPARHSHRVSSESPDRRIFSPDAQASVTPPGNTRARARSAGL</sequence>
<dbReference type="Proteomes" id="UP001066276">
    <property type="component" value="Chromosome 10"/>
</dbReference>